<name>A0A291H1D2_9MICO</name>
<dbReference type="EMBL" id="CP023564">
    <property type="protein sequence ID" value="ATG56174.1"/>
    <property type="molecule type" value="Genomic_DNA"/>
</dbReference>
<sequence length="594" mass="62722">MPAPLPDGPVGGSPTALSEAQLRTVAQAALELPGRAEQVLAEPTHRALGRVVRDAVLFLLPGHPAHDVPTEQLVTATADALDGLAALQLPSGAFCGGDNVDSPPDTAFTINDLAWARTALAAADADASIGADALLERLDPLLEAATPALVHGGLHTPNHRWEIASALCRLWEALGDPAARDRAEQWLAEGVDLQADGMFSERSANYAAHVSVPALLAMGRILERPALLDAADVATRRQADLTDATGMVETLASRRQDQFERFDGGALHPWFRAHAARTQDPLTARAARRTADRADADSLLTLLALGTEDLRVLGALPAPAADPTPEQPEVVELSVSGLVRADHGTSSTVLFGGTDTARLGRVTSGTSSQPVLARFLGRSAGVRELRLSRDFFSLGPLRPGAPIPVEAPDGALRYTLEEEVGGEYFQPLPPAEQRADGGYDLEFNGRFAAAMSFSRRPVETLTLRTTMQATLRADELSLRWDFVGPTTPICLLVALDGLVPGADLRRDGQGRHVLEPADDVPAADGASSARCVLRGAEEQLEIEVEGDLGGRAFYDPGEAYSFLGATDEPGGDVLLLPATTAGPLALTLRITPLR</sequence>
<dbReference type="Proteomes" id="UP000217889">
    <property type="component" value="Chromosome"/>
</dbReference>
<proteinExistence type="predicted"/>
<dbReference type="OrthoDB" id="1290722at2"/>
<dbReference type="AlphaFoldDB" id="A0A291H1D2"/>
<gene>
    <name evidence="1" type="ORF">CFK41_16360</name>
</gene>
<dbReference type="RefSeq" id="WP_096800634.1">
    <property type="nucleotide sequence ID" value="NZ_CP023564.1"/>
</dbReference>
<evidence type="ECO:0000313" key="2">
    <source>
        <dbReference type="Proteomes" id="UP000217889"/>
    </source>
</evidence>
<evidence type="ECO:0000313" key="1">
    <source>
        <dbReference type="EMBL" id="ATG56174.1"/>
    </source>
</evidence>
<keyword evidence="2" id="KW-1185">Reference proteome</keyword>
<organism evidence="1 2">
    <name type="scientific">Brachybacterium ginsengisoli</name>
    <dbReference type="NCBI Taxonomy" id="1331682"/>
    <lineage>
        <taxon>Bacteria</taxon>
        <taxon>Bacillati</taxon>
        <taxon>Actinomycetota</taxon>
        <taxon>Actinomycetes</taxon>
        <taxon>Micrococcales</taxon>
        <taxon>Dermabacteraceae</taxon>
        <taxon>Brachybacterium</taxon>
    </lineage>
</organism>
<protein>
    <submittedName>
        <fullName evidence="1">Uncharacterized protein</fullName>
    </submittedName>
</protein>
<accession>A0A291H1D2</accession>
<dbReference type="KEGG" id="bgg:CFK41_16360"/>
<dbReference type="InterPro" id="IPR008930">
    <property type="entry name" value="Terpenoid_cyclase/PrenylTrfase"/>
</dbReference>
<dbReference type="SUPFAM" id="SSF48239">
    <property type="entry name" value="Terpenoid cyclases/Protein prenyltransferases"/>
    <property type="match status" value="1"/>
</dbReference>
<reference evidence="1 2" key="1">
    <citation type="journal article" date="2014" name="Int. J. Syst. Evol. Microbiol.">
        <title>Brachybacterium ginsengisoli sp. nov., isolated from soil of a ginseng field.</title>
        <authorList>
            <person name="Hoang V.A."/>
            <person name="Kim Y.J."/>
            <person name="Nguyen N.L."/>
            <person name="Yang D.C."/>
        </authorList>
    </citation>
    <scope>NUCLEOTIDE SEQUENCE [LARGE SCALE GENOMIC DNA]</scope>
    <source>
        <strain evidence="1 2">DCY80</strain>
    </source>
</reference>